<comment type="caution">
    <text evidence="2">The sequence shown here is derived from an EMBL/GenBank/DDBJ whole genome shotgun (WGS) entry which is preliminary data.</text>
</comment>
<dbReference type="InterPro" id="IPR003032">
    <property type="entry name" value="Ryanodine_rcpt"/>
</dbReference>
<reference evidence="2" key="1">
    <citation type="journal article" date="2015" name="Nature">
        <title>Complex archaea that bridge the gap between prokaryotes and eukaryotes.</title>
        <authorList>
            <person name="Spang A."/>
            <person name="Saw J.H."/>
            <person name="Jorgensen S.L."/>
            <person name="Zaremba-Niedzwiedzka K."/>
            <person name="Martijn J."/>
            <person name="Lind A.E."/>
            <person name="van Eijk R."/>
            <person name="Schleper C."/>
            <person name="Guy L."/>
            <person name="Ettema T.J."/>
        </authorList>
    </citation>
    <scope>NUCLEOTIDE SEQUENCE</scope>
</reference>
<dbReference type="AlphaFoldDB" id="A0A0F9KVW7"/>
<accession>A0A0F9KVW7</accession>
<gene>
    <name evidence="2" type="ORF">LCGC14_1355200</name>
</gene>
<organism evidence="2">
    <name type="scientific">marine sediment metagenome</name>
    <dbReference type="NCBI Taxonomy" id="412755"/>
    <lineage>
        <taxon>unclassified sequences</taxon>
        <taxon>metagenomes</taxon>
        <taxon>ecological metagenomes</taxon>
    </lineage>
</organism>
<evidence type="ECO:0000259" key="1">
    <source>
        <dbReference type="Pfam" id="PF02026"/>
    </source>
</evidence>
<dbReference type="Pfam" id="PF02026">
    <property type="entry name" value="RyR"/>
    <property type="match status" value="1"/>
</dbReference>
<feature type="domain" description="Ryanodine receptor Ryr" evidence="1">
    <location>
        <begin position="58"/>
        <end position="100"/>
    </location>
</feature>
<dbReference type="Gene3D" id="6.20.350.10">
    <property type="match status" value="1"/>
</dbReference>
<name>A0A0F9KVW7_9ZZZZ</name>
<evidence type="ECO:0000313" key="2">
    <source>
        <dbReference type="EMBL" id="KKM78911.1"/>
    </source>
</evidence>
<proteinExistence type="predicted"/>
<protein>
    <recommendedName>
        <fullName evidence="1">Ryanodine receptor Ryr domain-containing protein</fullName>
    </recommendedName>
</protein>
<sequence length="138" mass="15242">MTINDIAKVCHDANKSFCEIIGDESQLPWIDAPQWQRSSSVDGVIFNLNNPGGPPSGSHERWLMVKAAEGWKHGKNKDPEAKTHPCILPFDKLPEEQQIKDHIFKAIVNGLAIFCTDERQPTPGLGEIAKKTEAEKGG</sequence>
<dbReference type="EMBL" id="LAZR01008414">
    <property type="protein sequence ID" value="KKM78911.1"/>
    <property type="molecule type" value="Genomic_DNA"/>
</dbReference>